<proteinExistence type="predicted"/>
<protein>
    <submittedName>
        <fullName evidence="1">Uncharacterized protein</fullName>
    </submittedName>
</protein>
<evidence type="ECO:0000313" key="2">
    <source>
        <dbReference type="Proteomes" id="UP001500432"/>
    </source>
</evidence>
<accession>A0ABN3BSM9</accession>
<comment type="caution">
    <text evidence="1">The sequence shown here is derived from an EMBL/GenBank/DDBJ whole genome shotgun (WGS) entry which is preliminary data.</text>
</comment>
<dbReference type="EMBL" id="BAAAQW010000005">
    <property type="protein sequence ID" value="GAA2199952.1"/>
    <property type="molecule type" value="Genomic_DNA"/>
</dbReference>
<reference evidence="1 2" key="1">
    <citation type="journal article" date="2019" name="Int. J. Syst. Evol. Microbiol.">
        <title>The Global Catalogue of Microorganisms (GCM) 10K type strain sequencing project: providing services to taxonomists for standard genome sequencing and annotation.</title>
        <authorList>
            <consortium name="The Broad Institute Genomics Platform"/>
            <consortium name="The Broad Institute Genome Sequencing Center for Infectious Disease"/>
            <person name="Wu L."/>
            <person name="Ma J."/>
        </authorList>
    </citation>
    <scope>NUCLEOTIDE SEQUENCE [LARGE SCALE GENOMIC DNA]</scope>
    <source>
        <strain evidence="1 2">JCM 16034</strain>
    </source>
</reference>
<organism evidence="1 2">
    <name type="scientific">Sinomonas flava</name>
    <dbReference type="NCBI Taxonomy" id="496857"/>
    <lineage>
        <taxon>Bacteria</taxon>
        <taxon>Bacillati</taxon>
        <taxon>Actinomycetota</taxon>
        <taxon>Actinomycetes</taxon>
        <taxon>Micrococcales</taxon>
        <taxon>Micrococcaceae</taxon>
        <taxon>Sinomonas</taxon>
    </lineage>
</organism>
<sequence>MASETFLMLWNPGKFREFAGEIPTLQAEIAARGTASDWWSAGTRVHDIDEGDRIFLIRTAVKPWSVIASGHASGTVYHPARHSADEVGYNNRVPIEWDHVLAPEHAMPIPEQEPELYAYVTKRQASGNKLSPERAATLSRYWESHLRQLA</sequence>
<dbReference type="Proteomes" id="UP001500432">
    <property type="component" value="Unassembled WGS sequence"/>
</dbReference>
<name>A0ABN3BSM9_9MICC</name>
<gene>
    <name evidence="1" type="ORF">GCM10009849_18430</name>
</gene>
<evidence type="ECO:0000313" key="1">
    <source>
        <dbReference type="EMBL" id="GAA2199952.1"/>
    </source>
</evidence>
<keyword evidence="2" id="KW-1185">Reference proteome</keyword>
<dbReference type="RefSeq" id="WP_344299407.1">
    <property type="nucleotide sequence ID" value="NZ_BAAAQW010000005.1"/>
</dbReference>